<reference evidence="7 8" key="1">
    <citation type="submission" date="2020-08" db="EMBL/GenBank/DDBJ databases">
        <title>Sphingobacterium sp. DN00404 isolated from aquaculture water.</title>
        <authorList>
            <person name="Zhang M."/>
        </authorList>
    </citation>
    <scope>NUCLEOTIDE SEQUENCE [LARGE SCALE GENOMIC DNA]</scope>
    <source>
        <strain evidence="7 8">KCTC 32294</strain>
    </source>
</reference>
<dbReference type="Pfam" id="PF03534">
    <property type="entry name" value="SpvB"/>
    <property type="match status" value="1"/>
</dbReference>
<accession>A0ABR7Y340</accession>
<evidence type="ECO:0000313" key="8">
    <source>
        <dbReference type="Proteomes" id="UP000606494"/>
    </source>
</evidence>
<comment type="subcellular location">
    <subcellularLocation>
        <location evidence="1">Secreted</location>
    </subcellularLocation>
</comment>
<evidence type="ECO:0000256" key="2">
    <source>
        <dbReference type="ARBA" id="ARBA00022525"/>
    </source>
</evidence>
<evidence type="ECO:0000259" key="6">
    <source>
        <dbReference type="Pfam" id="PF12256"/>
    </source>
</evidence>
<dbReference type="EMBL" id="JACNYK010000002">
    <property type="protein sequence ID" value="MBD1425724.1"/>
    <property type="molecule type" value="Genomic_DNA"/>
</dbReference>
<dbReference type="InterPro" id="IPR003284">
    <property type="entry name" value="Sal_SpvB"/>
</dbReference>
<dbReference type="InterPro" id="IPR022385">
    <property type="entry name" value="Rhs_assc_core"/>
</dbReference>
<dbReference type="InterPro" id="IPR028994">
    <property type="entry name" value="Integrin_alpha_N"/>
</dbReference>
<evidence type="ECO:0000259" key="5">
    <source>
        <dbReference type="Pfam" id="PF12255"/>
    </source>
</evidence>
<evidence type="ECO:0000256" key="1">
    <source>
        <dbReference type="ARBA" id="ARBA00004613"/>
    </source>
</evidence>
<keyword evidence="2" id="KW-0964">Secreted</keyword>
<protein>
    <recommendedName>
        <fullName evidence="9">Toxin</fullName>
    </recommendedName>
</protein>
<dbReference type="Proteomes" id="UP000606494">
    <property type="component" value="Unassembled WGS sequence"/>
</dbReference>
<dbReference type="RefSeq" id="WP_190308864.1">
    <property type="nucleotide sequence ID" value="NZ_JACNYK010000002.1"/>
</dbReference>
<dbReference type="InterPro" id="IPR050708">
    <property type="entry name" value="T6SS_VgrG/RHS"/>
</dbReference>
<keyword evidence="3" id="KW-0843">Virulence</keyword>
<dbReference type="NCBIfam" id="TIGR03696">
    <property type="entry name" value="Rhs_assc_core"/>
    <property type="match status" value="1"/>
</dbReference>
<evidence type="ECO:0000313" key="7">
    <source>
        <dbReference type="EMBL" id="MBD1425724.1"/>
    </source>
</evidence>
<dbReference type="SUPFAM" id="SSF69318">
    <property type="entry name" value="Integrin alpha N-terminal domain"/>
    <property type="match status" value="1"/>
</dbReference>
<dbReference type="PANTHER" id="PTHR32305:SF15">
    <property type="entry name" value="PROTEIN RHSA-RELATED"/>
    <property type="match status" value="1"/>
</dbReference>
<feature type="region of interest" description="Disordered" evidence="4">
    <location>
        <begin position="2174"/>
        <end position="2209"/>
    </location>
</feature>
<dbReference type="Gene3D" id="2.180.10.10">
    <property type="entry name" value="RHS repeat-associated core"/>
    <property type="match status" value="1"/>
</dbReference>
<gene>
    <name evidence="7" type="ORF">H8B17_09035</name>
</gene>
<dbReference type="InterPro" id="IPR022045">
    <property type="entry name" value="TcdB_toxin_mid/N"/>
</dbReference>
<proteinExistence type="predicted"/>
<feature type="domain" description="Insecticide toxin TcdB middle/C-terminal" evidence="5">
    <location>
        <begin position="851"/>
        <end position="956"/>
    </location>
</feature>
<evidence type="ECO:0000256" key="4">
    <source>
        <dbReference type="SAM" id="MobiDB-lite"/>
    </source>
</evidence>
<evidence type="ECO:0008006" key="9">
    <source>
        <dbReference type="Google" id="ProtNLM"/>
    </source>
</evidence>
<dbReference type="Pfam" id="PF12256">
    <property type="entry name" value="TcdB_toxin_midN"/>
    <property type="match status" value="1"/>
</dbReference>
<feature type="region of interest" description="Disordered" evidence="4">
    <location>
        <begin position="2460"/>
        <end position="2492"/>
    </location>
</feature>
<evidence type="ECO:0000256" key="3">
    <source>
        <dbReference type="ARBA" id="ARBA00023026"/>
    </source>
</evidence>
<organism evidence="7 8">
    <name type="scientific">Sphingobacterium arenae</name>
    <dbReference type="NCBI Taxonomy" id="1280598"/>
    <lineage>
        <taxon>Bacteria</taxon>
        <taxon>Pseudomonadati</taxon>
        <taxon>Bacteroidota</taxon>
        <taxon>Sphingobacteriia</taxon>
        <taxon>Sphingobacteriales</taxon>
        <taxon>Sphingobacteriaceae</taxon>
        <taxon>Sphingobacterium</taxon>
    </lineage>
</organism>
<dbReference type="InterPro" id="IPR022044">
    <property type="entry name" value="TcdB_toxin_mid/C"/>
</dbReference>
<feature type="domain" description="Insecticide toxin TcdB middle/N-terminal" evidence="6">
    <location>
        <begin position="635"/>
        <end position="766"/>
    </location>
</feature>
<sequence>MDNTSPKFQQPAIGLPVGGGAIKGLGESYQTSGFNGAGSMNIPIALPEARGVSPQLALSYQSSGGNGSFGMGFNIGLSAITRKTSKGIPKYDETDVFLLDEGELVPVIDAEGKVQRIVQDDWIITQYRSRIEGSFAQIEHHCQNHGAESYWKVISGDNIMTIYGRNSAARIANPTDSSQVFCWKLEEMTDPNGNRMRYHYKPENGEGIPLELLREGACNSYLDRVEYGNYIMDGEEYFAFRVQMQYSPFDPKNPAVVPDLWEARPDPFSSFISGFEVRNYRLCKAILIYHQFQGQFNNEPLLSAALHLTYTCDHGTDLSFLTQARQWGYRINSQGIYECLSLPSLDLHYRKFKPSGHRYQYLQLEGNTSLPGYLWSGTFTATDLYSEGLPGFLLSSEQTTLYWEPMGEGIYRGPIIPEAFPLNKDLQQQNVILSDIEGNGYKSLVSYQQGIAGYHTASYQGKWAPFVAFEENALELTEPEAVHVDLTGDGLADLVVFDGTSVRWYPSLGTKGYGKAHECTLPTGFPATHQSSKEVFFTFAEFNGDGLADYVRIANGEVKYWPGSGYGTFGEVVHMQGAPVFNNGLDVSRLHLVDIDGSGTNDIVYMEYDRAMIWFNRSGNGFSPPIEVHLPFTYDTISEVNFADVLGNGTQCMILTRIEPEVEHLYYDFSDGHKCYLMNCIENNVGARHEISYSSTVQQYLADKRAGRVDASRLFFPVQVVSHHATIDQISHALHVSKYAYHDGYFDPEERVFRGFGFVESWDTDHYQSFETTALKLDFKPDTLNRDLHVPPAYVKSWYHTGAFAKADTIEAQYRKDYYQGDPEAKSIPSNSFSTAFEQADSETHRQGFVALEGQLLRQEVYGLDGSDKESDPFTVSETHTHVRLVQQRHQNRYAVIFPYTSESITYNYERIHEDPQIAHSFELEIDDYGNTVRSVAISYPRRPQADKCVFPEQEMTHMVLNQTAYARLIRNEPDEARQLLACRWTGVAYENTSYEIKTTKLPPGQLSFEEVADWVTKALQNPIPFHEVFDPNDTPEARLLSQSRTYFWNERQTDTGTLGELSYRNLSHHSETAIGTAALYASVFENKVDNQLMTDVCGYVLQDDMWWSHSPITVYFDQPEQFYLPSETVNAAAKDLPPDPLTGASENALYSKSSIKYDRYYLYNTSVSSYLSDTIDLTTTAEIDYQALKTWRVTDPNQNISEVLFDPFGQVIVSTTYGRLQGKAVGNSPLADYHILAGEFEEILENPEAYLQKTSHFYYYDLHAWAERQQPLRSIALIGEKFSSQLAEQEENIIQIAVAYNDGFGRAIEVKQKADVGLQIAQRWTVTGRTVYNNKGLPSQQYLPYFSATPDYEDQQTIEMESLVPPPSVLHYDALDRPVRTDDPKGFHSKVKFTPWKTETFDANDTAAVSTYFQQHYEDLSGPEKDALDKALVCSHTPSIQIMDNLGRVTRNIENNLGIVRLAQLKKLTTQHQTTARALFDQLMALGILEPMGESASEGILSEATLHWNKDLINRINQQFGPLAPSLLTLLYNGRMTTLNVYDIQGQTLFSIDPRLYYHNLNDGAARNNLTYTYNMTGETLYTQSCDAGEAWALSNIFGMPVCNWDSRSFVISTYYDRLQRPLLRQVTGGDGKISLNNITQRTIYGESAPNAIENNLRGQLLQSYDEAGLATTSGYALSGQPLEVIQQLRADYSNEANWTTEACEAVAKEETFITITESDALGRPIWQQTPDGSLCEPTYNQRGYFKATQVVLEQSPPQVIVNNVEYDAQGNPVEINYGNGITTRYDYEASTQRMIRLRSYRRSESPSEDDLVQDLRYWHDPVGNITSKTDQSWSTVFSANQQVDPQNDYAYDPLYRLIRSTGRQLSYTGAVPPDEKWITDKGIGLQTANPDDLNQLENYTERYAYDFAGNLTSLQHSAAHKWTYRFSIASDSNRLADTDYDANGNSRSLDHLQHMCWDYRNNLASADIIARKERPSDIEYYLYSAGGTRLRKVSERLAANGSIEITDTIYLGNYERKTISVKTQDTSTLLLQRDTISVDGPGNASCLIHHWPIDVRKRETNREGKRQLRYQLGDMQGSVSLELNQEAQLITYEEYFPYGNTAFTVGKNQIEVTLKTYRYSGQERDATGLYYYGARYYPPWLCRWLNPDPGGTIDGLNLYAFVGGNPVTYEDNGGTVSTRSKISAGKEPLSEGIPNTRRAVSGKTSGPKSIHGEIVSGLMPQEEMHKKSEALGKQIANEINESTIDHLPELEEMNRQFTAKKLKYSMSVQDEDTITAAIGHGLAGKQEEFNAAWHKAEKGMDENLSTITMFYILKGAGSVALNVDKKQELTEAARVVSQFRTLTHETGYSTADGMAQHPTSVGKEYWGPSATHHGTWDKVRRHDVILHGERTNRKGVFRLIEMGAKGATHTLAYGMAPATASNVNVLSGISDDAKEKQVLRREVIKKITRISRRFYGKRSPQPFNAAWKPSRDRGGSPPRKKIIKKTPTTV</sequence>
<name>A0ABR7Y340_9SPHI</name>
<keyword evidence="8" id="KW-1185">Reference proteome</keyword>
<dbReference type="PANTHER" id="PTHR32305">
    <property type="match status" value="1"/>
</dbReference>
<comment type="caution">
    <text evidence="7">The sequence shown here is derived from an EMBL/GenBank/DDBJ whole genome shotgun (WGS) entry which is preliminary data.</text>
</comment>
<dbReference type="Pfam" id="PF12255">
    <property type="entry name" value="TcdB_toxin_midC"/>
    <property type="match status" value="1"/>
</dbReference>